<dbReference type="AlphaFoldDB" id="A0A2Z7DGX8"/>
<feature type="region of interest" description="Disordered" evidence="1">
    <location>
        <begin position="88"/>
        <end position="138"/>
    </location>
</feature>
<proteinExistence type="predicted"/>
<accession>A0A2Z7DGX8</accession>
<keyword evidence="3" id="KW-1185">Reference proteome</keyword>
<evidence type="ECO:0000313" key="3">
    <source>
        <dbReference type="Proteomes" id="UP000250235"/>
    </source>
</evidence>
<gene>
    <name evidence="2" type="ORF">F511_21806</name>
</gene>
<organism evidence="2 3">
    <name type="scientific">Dorcoceras hygrometricum</name>
    <dbReference type="NCBI Taxonomy" id="472368"/>
    <lineage>
        <taxon>Eukaryota</taxon>
        <taxon>Viridiplantae</taxon>
        <taxon>Streptophyta</taxon>
        <taxon>Embryophyta</taxon>
        <taxon>Tracheophyta</taxon>
        <taxon>Spermatophyta</taxon>
        <taxon>Magnoliopsida</taxon>
        <taxon>eudicotyledons</taxon>
        <taxon>Gunneridae</taxon>
        <taxon>Pentapetalae</taxon>
        <taxon>asterids</taxon>
        <taxon>lamiids</taxon>
        <taxon>Lamiales</taxon>
        <taxon>Gesneriaceae</taxon>
        <taxon>Didymocarpoideae</taxon>
        <taxon>Trichosporeae</taxon>
        <taxon>Loxocarpinae</taxon>
        <taxon>Dorcoceras</taxon>
    </lineage>
</organism>
<dbReference type="EMBL" id="KQ987748">
    <property type="protein sequence ID" value="KZV56915.1"/>
    <property type="molecule type" value="Genomic_DNA"/>
</dbReference>
<evidence type="ECO:0000256" key="1">
    <source>
        <dbReference type="SAM" id="MobiDB-lite"/>
    </source>
</evidence>
<evidence type="ECO:0000313" key="2">
    <source>
        <dbReference type="EMBL" id="KZV56915.1"/>
    </source>
</evidence>
<dbReference type="Proteomes" id="UP000250235">
    <property type="component" value="Unassembled WGS sequence"/>
</dbReference>
<sequence length="138" mass="15567">MKFLVKGIKTPVEIREINRATYFLPKINPAANGKPILDIFANPNPVEEHCHLVLKSSWEDVSDRMVAFDECVHFRTALKELVNHLKKTGDAKKGEGGQISRQGEGPSRQGEGPRSTRGKGSSYKRGEGSSIYKRRRWF</sequence>
<reference evidence="2 3" key="1">
    <citation type="journal article" date="2015" name="Proc. Natl. Acad. Sci. U.S.A.">
        <title>The resurrection genome of Boea hygrometrica: A blueprint for survival of dehydration.</title>
        <authorList>
            <person name="Xiao L."/>
            <person name="Yang G."/>
            <person name="Zhang L."/>
            <person name="Yang X."/>
            <person name="Zhao S."/>
            <person name="Ji Z."/>
            <person name="Zhou Q."/>
            <person name="Hu M."/>
            <person name="Wang Y."/>
            <person name="Chen M."/>
            <person name="Xu Y."/>
            <person name="Jin H."/>
            <person name="Xiao X."/>
            <person name="Hu G."/>
            <person name="Bao F."/>
            <person name="Hu Y."/>
            <person name="Wan P."/>
            <person name="Li L."/>
            <person name="Deng X."/>
            <person name="Kuang T."/>
            <person name="Xiang C."/>
            <person name="Zhu J.K."/>
            <person name="Oliver M.J."/>
            <person name="He Y."/>
        </authorList>
    </citation>
    <scope>NUCLEOTIDE SEQUENCE [LARGE SCALE GENOMIC DNA]</scope>
    <source>
        <strain evidence="3">cv. XS01</strain>
    </source>
</reference>
<protein>
    <submittedName>
        <fullName evidence="2">Uncharacterized protein</fullName>
    </submittedName>
</protein>
<name>A0A2Z7DGX8_9LAMI</name>